<dbReference type="Pfam" id="PF03372">
    <property type="entry name" value="Exo_endo_phos"/>
    <property type="match status" value="1"/>
</dbReference>
<dbReference type="GO" id="GO:0016020">
    <property type="term" value="C:membrane"/>
    <property type="evidence" value="ECO:0007669"/>
    <property type="project" value="UniProtKB-SubCell"/>
</dbReference>
<reference evidence="6 7" key="1">
    <citation type="journal article" date="2018" name="PLoS Genet.">
        <title>Population sequencing reveals clonal diversity and ancestral inbreeding in the grapevine cultivar Chardonnay.</title>
        <authorList>
            <person name="Roach M.J."/>
            <person name="Johnson D.L."/>
            <person name="Bohlmann J."/>
            <person name="van Vuuren H.J."/>
            <person name="Jones S.J."/>
            <person name="Pretorius I.S."/>
            <person name="Schmidt S.A."/>
            <person name="Borneman A.R."/>
        </authorList>
    </citation>
    <scope>NUCLEOTIDE SEQUENCE [LARGE SCALE GENOMIC DNA]</scope>
    <source>
        <strain evidence="7">cv. Chardonnay</strain>
        <tissue evidence="6">Leaf</tissue>
    </source>
</reference>
<sequence length="1644" mass="186931">MTKKPSLNGGERERESVSKGGERADLCVSDGEKDFSGLEACISRWKRSFEVESKTFEIEVERKKGKMQVIIEERKRGVSSWIKMGPDSLGFVVEGLALCIKDTRTGKWVRNWRERGKIFSLSRDENKGGSFIRLGVEDLEKKRFNIFIPKGKGGKGGWIAMLETLKALDVTTERKECQKEEKMSVAPCVGKSFAEVVKGQKRNGRGGDLRSWGNQMARLWRLRGNLGLANLERGKVLLEFEMIAEAEKARIMGGILVGKTFLRLEKWKPRTGCLLEGEEKNEAWVRIVGLPILLWDRDTLRKWARILVKLFGEELPSMIEIGVEGVCYSLVLWWEVRLVMRVLPAERRGKNSGVVGEIEGDVATRAGKRVMEVVDGARLETHLQSADGTREQTDGPGSLWARSQGPIGPFLGDQESLHGKLGPVGPFRGLDLGVGTDGLDSSPKAGPHPMALPLVWAGPSQLREPDAEGFPFWDYDGRWRQAEMEPFLSEKSRTDCALIEEVSRYGCAPIPCGLMASGSSPSSLFFFGRTPLGEFCDLSGDDRVTHLRETPLRMLLPLGPPEEENACRWDLMEGPSNYKDSCGKELRLAQSMLRDGKGWEEESWEESELAKFSKFLGFSTEEAEECNDSKRVSDYGGQMKLRILSWNVRGANDSSKRKVIKAMIRNQRVNLFCLQETKIQAMTEGLVRSLGIGRFLNWGTLDAQGSVGGILICWDKRSLEVMEMEVGNFSISCRMRNVEDGLVWMFTGVYGPFSREEREWMWEEIGAIRGIWEDPWCLGGDFNVTLSLRERSNQGRLTSAMRRFAQVVDEPELIDLPLQGGVLTWSEGRNNQAWARLDRFLVTQSWLDHFNEVVQCRLPRPTSDHFPIVLMGGGLRRCPSPFRFENMWLKADGFTDLLRGWWEVFGRLEANKNSALQQVEFWDGVEKERSLFEGETKLKKEAKDSFKKWVLLEETHWRQLSRELWLKEGDRNTGFFHRMVNAHRRNNSLDRIKINGVWMTEEQEVREGIVSAFQQVLSEEPGWRADIEGLYLKRLNSCEAEVLEVQFTEEEIFAALMVLIPKKGGAEDLGDFRPISLLGGLYKLLAKILDASLIANEVIDFWHKRNEKGLIYKLDIEKAYDNINWNFLMKVLVKMGFGSRWLEWIWWCISTAKFSVMINGVLTGFFSNSKGLRQGDPLSPYLFVLGMEVLSNLIRRAVDGGFLLGCRIRGRGEEEMIVSHLLFADDTIIFCEASKEQLSALSWILAWFEAASGLRINLDKSVLILVGELEDIEEMTVELGCKVGLLPTVYLGLPLGAHHKAVSIWDGVEERMRKRLAQWKRHYISKGGRITLIKSTMASLLIYNMSLFRMPKSVVNRLEKLQRDFLWGGGSLERKVHLIKWEVVCTQREKGGLGIRKIDSLNKALLGKWLWRFAVEKDNLWRLMIGVKYGLEEFGWRTKEARGTYGVGVWKEIMKEAKWCWDNIKFKLFEMAVNRNATVNEMWDHSNGQGGWNLRFHRDFNDWELDLIRGLLIMLRDFKLSSEEDVVLWKGGGHGKYGVKGAYNGLVVINACDFPYRCVWVDKGFWRGNVPALLMVMPYTAIQFTVLHKLKTFAAGSSKSEDHIHLSPYLSFVSGALAGCAATVGSYPFDLLRTLLASQGEPKV</sequence>
<organism evidence="6 7">
    <name type="scientific">Vitis vinifera</name>
    <name type="common">Grape</name>
    <dbReference type="NCBI Taxonomy" id="29760"/>
    <lineage>
        <taxon>Eukaryota</taxon>
        <taxon>Viridiplantae</taxon>
        <taxon>Streptophyta</taxon>
        <taxon>Embryophyta</taxon>
        <taxon>Tracheophyta</taxon>
        <taxon>Spermatophyta</taxon>
        <taxon>Magnoliopsida</taxon>
        <taxon>eudicotyledons</taxon>
        <taxon>Gunneridae</taxon>
        <taxon>Pentapetalae</taxon>
        <taxon>rosids</taxon>
        <taxon>Vitales</taxon>
        <taxon>Vitaceae</taxon>
        <taxon>Viteae</taxon>
        <taxon>Vitis</taxon>
    </lineage>
</organism>
<keyword evidence="3" id="KW-0472">Membrane</keyword>
<evidence type="ECO:0000256" key="2">
    <source>
        <dbReference type="ARBA" id="ARBA00022692"/>
    </source>
</evidence>
<accession>A0A438F6I2</accession>
<evidence type="ECO:0000256" key="3">
    <source>
        <dbReference type="ARBA" id="ARBA00023136"/>
    </source>
</evidence>
<dbReference type="SUPFAM" id="SSF56219">
    <property type="entry name" value="DNase I-like"/>
    <property type="match status" value="1"/>
</dbReference>
<dbReference type="Proteomes" id="UP000288805">
    <property type="component" value="Unassembled WGS sequence"/>
</dbReference>
<dbReference type="PANTHER" id="PTHR33116">
    <property type="entry name" value="REVERSE TRANSCRIPTASE ZINC-BINDING DOMAIN-CONTAINING PROTEIN-RELATED-RELATED"/>
    <property type="match status" value="1"/>
</dbReference>
<evidence type="ECO:0000313" key="7">
    <source>
        <dbReference type="Proteomes" id="UP000288805"/>
    </source>
</evidence>
<feature type="compositionally biased region" description="Basic and acidic residues" evidence="4">
    <location>
        <begin position="10"/>
        <end position="23"/>
    </location>
</feature>
<evidence type="ECO:0000313" key="6">
    <source>
        <dbReference type="EMBL" id="RVW55619.1"/>
    </source>
</evidence>
<dbReference type="PROSITE" id="PS50878">
    <property type="entry name" value="RT_POL"/>
    <property type="match status" value="1"/>
</dbReference>
<dbReference type="InterPro" id="IPR025558">
    <property type="entry name" value="DUF4283"/>
</dbReference>
<dbReference type="InterPro" id="IPR036691">
    <property type="entry name" value="Endo/exonu/phosph_ase_sf"/>
</dbReference>
<dbReference type="Gene3D" id="3.60.10.10">
    <property type="entry name" value="Endonuclease/exonuclease/phosphatase"/>
    <property type="match status" value="1"/>
</dbReference>
<dbReference type="CDD" id="cd01650">
    <property type="entry name" value="RT_nLTR_like"/>
    <property type="match status" value="1"/>
</dbReference>
<dbReference type="PANTHER" id="PTHR33116:SF78">
    <property type="entry name" value="OS12G0587133 PROTEIN"/>
    <property type="match status" value="1"/>
</dbReference>
<dbReference type="GO" id="GO:0003824">
    <property type="term" value="F:catalytic activity"/>
    <property type="evidence" value="ECO:0007669"/>
    <property type="project" value="InterPro"/>
</dbReference>
<name>A0A438F6I2_VITVI</name>
<evidence type="ECO:0000256" key="4">
    <source>
        <dbReference type="SAM" id="MobiDB-lite"/>
    </source>
</evidence>
<dbReference type="InterPro" id="IPR005135">
    <property type="entry name" value="Endo/exonuclease/phosphatase"/>
</dbReference>
<dbReference type="Pfam" id="PF00078">
    <property type="entry name" value="RVT_1"/>
    <property type="match status" value="1"/>
</dbReference>
<protein>
    <submittedName>
        <fullName evidence="6">Mitochondrial thiamine diphosphate carrier 2</fullName>
    </submittedName>
</protein>
<comment type="caution">
    <text evidence="6">The sequence shown here is derived from an EMBL/GenBank/DDBJ whole genome shotgun (WGS) entry which is preliminary data.</text>
</comment>
<dbReference type="SUPFAM" id="SSF103506">
    <property type="entry name" value="Mitochondrial carrier"/>
    <property type="match status" value="1"/>
</dbReference>
<dbReference type="EMBL" id="QGNW01001111">
    <property type="protein sequence ID" value="RVW55619.1"/>
    <property type="molecule type" value="Genomic_DNA"/>
</dbReference>
<dbReference type="InterPro" id="IPR023395">
    <property type="entry name" value="MCP_dom_sf"/>
</dbReference>
<feature type="region of interest" description="Disordered" evidence="4">
    <location>
        <begin position="1"/>
        <end position="23"/>
    </location>
</feature>
<feature type="domain" description="Reverse transcriptase" evidence="5">
    <location>
        <begin position="1041"/>
        <end position="1295"/>
    </location>
</feature>
<dbReference type="InterPro" id="IPR043502">
    <property type="entry name" value="DNA/RNA_pol_sf"/>
</dbReference>
<gene>
    <name evidence="6" type="primary">GRMZM2G124911_1</name>
    <name evidence="6" type="ORF">CK203_088096</name>
</gene>
<comment type="subcellular location">
    <subcellularLocation>
        <location evidence="1">Membrane</location>
    </subcellularLocation>
</comment>
<proteinExistence type="predicted"/>
<dbReference type="Gene3D" id="1.50.40.10">
    <property type="entry name" value="Mitochondrial carrier domain"/>
    <property type="match status" value="1"/>
</dbReference>
<evidence type="ECO:0000259" key="5">
    <source>
        <dbReference type="PROSITE" id="PS50878"/>
    </source>
</evidence>
<dbReference type="InterPro" id="IPR000477">
    <property type="entry name" value="RT_dom"/>
</dbReference>
<dbReference type="Pfam" id="PF14111">
    <property type="entry name" value="DUF4283"/>
    <property type="match status" value="1"/>
</dbReference>
<keyword evidence="2" id="KW-0812">Transmembrane</keyword>
<dbReference type="SUPFAM" id="SSF56672">
    <property type="entry name" value="DNA/RNA polymerases"/>
    <property type="match status" value="1"/>
</dbReference>
<evidence type="ECO:0000256" key="1">
    <source>
        <dbReference type="ARBA" id="ARBA00004370"/>
    </source>
</evidence>